<dbReference type="EMBL" id="CM042011">
    <property type="protein sequence ID" value="KAI3768135.1"/>
    <property type="molecule type" value="Genomic_DNA"/>
</dbReference>
<evidence type="ECO:0000313" key="1">
    <source>
        <dbReference type="EMBL" id="KAI3768135.1"/>
    </source>
</evidence>
<sequence>MAQNYQLRDLDPTSSMTIFGSETPQAEIIFLAFGELMFCPTRGSFTNSQKQGCCAFKLLQQATDGVAPLTRNTAHGNNSCALQVTAFVIWTLSITTVTKTHIAMKENAFFIISE</sequence>
<reference evidence="2" key="1">
    <citation type="journal article" date="2022" name="Mol. Ecol. Resour.">
        <title>The genomes of chicory, endive, great burdock and yacon provide insights into Asteraceae palaeo-polyploidization history and plant inulin production.</title>
        <authorList>
            <person name="Fan W."/>
            <person name="Wang S."/>
            <person name="Wang H."/>
            <person name="Wang A."/>
            <person name="Jiang F."/>
            <person name="Liu H."/>
            <person name="Zhao H."/>
            <person name="Xu D."/>
            <person name="Zhang Y."/>
        </authorList>
    </citation>
    <scope>NUCLEOTIDE SEQUENCE [LARGE SCALE GENOMIC DNA]</scope>
    <source>
        <strain evidence="2">cv. Punajuju</strain>
    </source>
</reference>
<name>A0ACB9FAG9_CICIN</name>
<organism evidence="1 2">
    <name type="scientific">Cichorium intybus</name>
    <name type="common">Chicory</name>
    <dbReference type="NCBI Taxonomy" id="13427"/>
    <lineage>
        <taxon>Eukaryota</taxon>
        <taxon>Viridiplantae</taxon>
        <taxon>Streptophyta</taxon>
        <taxon>Embryophyta</taxon>
        <taxon>Tracheophyta</taxon>
        <taxon>Spermatophyta</taxon>
        <taxon>Magnoliopsida</taxon>
        <taxon>eudicotyledons</taxon>
        <taxon>Gunneridae</taxon>
        <taxon>Pentapetalae</taxon>
        <taxon>asterids</taxon>
        <taxon>campanulids</taxon>
        <taxon>Asterales</taxon>
        <taxon>Asteraceae</taxon>
        <taxon>Cichorioideae</taxon>
        <taxon>Cichorieae</taxon>
        <taxon>Cichoriinae</taxon>
        <taxon>Cichorium</taxon>
    </lineage>
</organism>
<dbReference type="Proteomes" id="UP001055811">
    <property type="component" value="Linkage Group LG03"/>
</dbReference>
<comment type="caution">
    <text evidence="1">The sequence shown here is derived from an EMBL/GenBank/DDBJ whole genome shotgun (WGS) entry which is preliminary data.</text>
</comment>
<accession>A0ACB9FAG9</accession>
<keyword evidence="2" id="KW-1185">Reference proteome</keyword>
<protein>
    <submittedName>
        <fullName evidence="1">Uncharacterized protein</fullName>
    </submittedName>
</protein>
<reference evidence="1 2" key="2">
    <citation type="journal article" date="2022" name="Mol. Ecol. Resour.">
        <title>The genomes of chicory, endive, great burdock and yacon provide insights into Asteraceae paleo-polyploidization history and plant inulin production.</title>
        <authorList>
            <person name="Fan W."/>
            <person name="Wang S."/>
            <person name="Wang H."/>
            <person name="Wang A."/>
            <person name="Jiang F."/>
            <person name="Liu H."/>
            <person name="Zhao H."/>
            <person name="Xu D."/>
            <person name="Zhang Y."/>
        </authorList>
    </citation>
    <scope>NUCLEOTIDE SEQUENCE [LARGE SCALE GENOMIC DNA]</scope>
    <source>
        <strain evidence="2">cv. Punajuju</strain>
        <tissue evidence="1">Leaves</tissue>
    </source>
</reference>
<gene>
    <name evidence="1" type="ORF">L2E82_18567</name>
</gene>
<proteinExistence type="predicted"/>
<evidence type="ECO:0000313" key="2">
    <source>
        <dbReference type="Proteomes" id="UP001055811"/>
    </source>
</evidence>